<keyword evidence="4" id="KW-0297">G-protein coupled receptor</keyword>
<keyword evidence="11" id="KW-1185">Reference proteome</keyword>
<feature type="transmembrane region" description="Helical" evidence="8">
    <location>
        <begin position="261"/>
        <end position="285"/>
    </location>
</feature>
<evidence type="ECO:0000256" key="2">
    <source>
        <dbReference type="ARBA" id="ARBA00022692"/>
    </source>
</evidence>
<evidence type="ECO:0000313" key="11">
    <source>
        <dbReference type="Proteomes" id="UP001347796"/>
    </source>
</evidence>
<feature type="transmembrane region" description="Helical" evidence="8">
    <location>
        <begin position="111"/>
        <end position="132"/>
    </location>
</feature>
<evidence type="ECO:0000256" key="6">
    <source>
        <dbReference type="ARBA" id="ARBA00023170"/>
    </source>
</evidence>
<keyword evidence="6" id="KW-0675">Receptor</keyword>
<feature type="transmembrane region" description="Helical" evidence="8">
    <location>
        <begin position="193"/>
        <end position="224"/>
    </location>
</feature>
<dbReference type="Proteomes" id="UP001347796">
    <property type="component" value="Unassembled WGS sequence"/>
</dbReference>
<gene>
    <name evidence="10" type="ORF">SNE40_015348</name>
</gene>
<dbReference type="CDD" id="cd14978">
    <property type="entry name" value="7tmA_FMRFamide_R-like"/>
    <property type="match status" value="1"/>
</dbReference>
<dbReference type="InterPro" id="IPR017452">
    <property type="entry name" value="GPCR_Rhodpsn_7TM"/>
</dbReference>
<dbReference type="GO" id="GO:0004930">
    <property type="term" value="F:G protein-coupled receptor activity"/>
    <property type="evidence" value="ECO:0007669"/>
    <property type="project" value="UniProtKB-KW"/>
</dbReference>
<keyword evidence="3 8" id="KW-1133">Transmembrane helix</keyword>
<feature type="transmembrane region" description="Helical" evidence="8">
    <location>
        <begin position="153"/>
        <end position="173"/>
    </location>
</feature>
<name>A0AAN8JM13_PATCE</name>
<dbReference type="AlphaFoldDB" id="A0AAN8JM13"/>
<dbReference type="PANTHER" id="PTHR24243">
    <property type="entry name" value="G-PROTEIN COUPLED RECEPTOR"/>
    <property type="match status" value="1"/>
</dbReference>
<evidence type="ECO:0000256" key="7">
    <source>
        <dbReference type="ARBA" id="ARBA00023224"/>
    </source>
</evidence>
<dbReference type="PANTHER" id="PTHR24243:SF230">
    <property type="entry name" value="G-PROTEIN COUPLED RECEPTORS FAMILY 1 PROFILE DOMAIN-CONTAINING PROTEIN"/>
    <property type="match status" value="1"/>
</dbReference>
<feature type="transmembrane region" description="Helical" evidence="8">
    <location>
        <begin position="305"/>
        <end position="325"/>
    </location>
</feature>
<evidence type="ECO:0000256" key="1">
    <source>
        <dbReference type="ARBA" id="ARBA00004141"/>
    </source>
</evidence>
<dbReference type="SUPFAM" id="SSF81321">
    <property type="entry name" value="Family A G protein-coupled receptor-like"/>
    <property type="match status" value="1"/>
</dbReference>
<dbReference type="PROSITE" id="PS50262">
    <property type="entry name" value="G_PROTEIN_RECEP_F1_2"/>
    <property type="match status" value="1"/>
</dbReference>
<dbReference type="PRINTS" id="PR00237">
    <property type="entry name" value="GPCRRHODOPSN"/>
</dbReference>
<dbReference type="Pfam" id="PF00001">
    <property type="entry name" value="7tm_1"/>
    <property type="match status" value="1"/>
</dbReference>
<dbReference type="Gene3D" id="1.20.1070.10">
    <property type="entry name" value="Rhodopsin 7-helix transmembrane proteins"/>
    <property type="match status" value="1"/>
</dbReference>
<reference evidence="10 11" key="1">
    <citation type="submission" date="2024-01" db="EMBL/GenBank/DDBJ databases">
        <title>The genome of the rayed Mediterranean limpet Patella caerulea (Linnaeus, 1758).</title>
        <authorList>
            <person name="Anh-Thu Weber A."/>
            <person name="Halstead-Nussloch G."/>
        </authorList>
    </citation>
    <scope>NUCLEOTIDE SEQUENCE [LARGE SCALE GENOMIC DNA]</scope>
    <source>
        <strain evidence="10">AATW-2023a</strain>
        <tissue evidence="10">Whole specimen</tissue>
    </source>
</reference>
<sequence length="349" mass="40551">MSYEDSYEYSELDYPYNVSDYYLVSTNETDHLYGLAHVVNLYLIPIIANLGIVGNLCALLVFLFSPFRYFPCSMYLAALVISDTGFLAALLLSWMISLKPEITQTPGCCHIMVYVTYVCSFLSAWYVVLMMLERYIVVCYPLRAPRIWTKLKARIALCSITFIAIVMYLHSFVTTGSIETPYGHICTSLPSHLRFVAIFTYVDSIITFVVPFIAILFFNLRIIYTIHNFRRKHHLIQSTYNSNRHQVIGVLSQAQIRSTKMIVLVSSVFLVLYLPSYAMRIYILIKILVQDDQPFSDVYHRPTHIAQLTCQFLYYINFAIDFLVYSISSRNFRRNVTRLVRNVFKRQSI</sequence>
<evidence type="ECO:0000256" key="3">
    <source>
        <dbReference type="ARBA" id="ARBA00022989"/>
    </source>
</evidence>
<protein>
    <recommendedName>
        <fullName evidence="9">G-protein coupled receptors family 1 profile domain-containing protein</fullName>
    </recommendedName>
</protein>
<evidence type="ECO:0000256" key="5">
    <source>
        <dbReference type="ARBA" id="ARBA00023136"/>
    </source>
</evidence>
<evidence type="ECO:0000256" key="8">
    <source>
        <dbReference type="SAM" id="Phobius"/>
    </source>
</evidence>
<keyword evidence="2 8" id="KW-0812">Transmembrane</keyword>
<evidence type="ECO:0000313" key="10">
    <source>
        <dbReference type="EMBL" id="KAK6177199.1"/>
    </source>
</evidence>
<evidence type="ECO:0000256" key="4">
    <source>
        <dbReference type="ARBA" id="ARBA00023040"/>
    </source>
</evidence>
<feature type="transmembrane region" description="Helical" evidence="8">
    <location>
        <begin position="76"/>
        <end position="96"/>
    </location>
</feature>
<proteinExistence type="predicted"/>
<keyword evidence="5 8" id="KW-0472">Membrane</keyword>
<feature type="transmembrane region" description="Helical" evidence="8">
    <location>
        <begin position="42"/>
        <end position="64"/>
    </location>
</feature>
<feature type="domain" description="G-protein coupled receptors family 1 profile" evidence="9">
    <location>
        <begin position="54"/>
        <end position="325"/>
    </location>
</feature>
<accession>A0AAN8JM13</accession>
<dbReference type="EMBL" id="JAZGQO010000010">
    <property type="protein sequence ID" value="KAK6177199.1"/>
    <property type="molecule type" value="Genomic_DNA"/>
</dbReference>
<keyword evidence="7" id="KW-0807">Transducer</keyword>
<comment type="caution">
    <text evidence="10">The sequence shown here is derived from an EMBL/GenBank/DDBJ whole genome shotgun (WGS) entry which is preliminary data.</text>
</comment>
<dbReference type="GO" id="GO:0005886">
    <property type="term" value="C:plasma membrane"/>
    <property type="evidence" value="ECO:0007669"/>
    <property type="project" value="TreeGrafter"/>
</dbReference>
<organism evidence="10 11">
    <name type="scientific">Patella caerulea</name>
    <name type="common">Rayed Mediterranean limpet</name>
    <dbReference type="NCBI Taxonomy" id="87958"/>
    <lineage>
        <taxon>Eukaryota</taxon>
        <taxon>Metazoa</taxon>
        <taxon>Spiralia</taxon>
        <taxon>Lophotrochozoa</taxon>
        <taxon>Mollusca</taxon>
        <taxon>Gastropoda</taxon>
        <taxon>Patellogastropoda</taxon>
        <taxon>Patelloidea</taxon>
        <taxon>Patellidae</taxon>
        <taxon>Patella</taxon>
    </lineage>
</organism>
<dbReference type="InterPro" id="IPR000276">
    <property type="entry name" value="GPCR_Rhodpsn"/>
</dbReference>
<evidence type="ECO:0000259" key="9">
    <source>
        <dbReference type="PROSITE" id="PS50262"/>
    </source>
</evidence>
<comment type="subcellular location">
    <subcellularLocation>
        <location evidence="1">Membrane</location>
        <topology evidence="1">Multi-pass membrane protein</topology>
    </subcellularLocation>
</comment>